<comment type="caution">
    <text evidence="11">The sequence shown here is derived from an EMBL/GenBank/DDBJ whole genome shotgun (WGS) entry which is preliminary data.</text>
</comment>
<dbReference type="CDD" id="cd01491">
    <property type="entry name" value="Ube1_repeat1"/>
    <property type="match status" value="1"/>
</dbReference>
<evidence type="ECO:0000256" key="9">
    <source>
        <dbReference type="ARBA" id="ARBA00073786"/>
    </source>
</evidence>
<evidence type="ECO:0000259" key="10">
    <source>
        <dbReference type="SMART" id="SM00985"/>
    </source>
</evidence>
<dbReference type="InterPro" id="IPR018074">
    <property type="entry name" value="UBQ-activ_enz_E1_CS"/>
</dbReference>
<dbReference type="GO" id="GO:0004839">
    <property type="term" value="F:ubiquitin activating enzyme activity"/>
    <property type="evidence" value="ECO:0007669"/>
    <property type="project" value="UniProtKB-EC"/>
</dbReference>
<dbReference type="Pfam" id="PF16190">
    <property type="entry name" value="E1_FCCH"/>
    <property type="match status" value="1"/>
</dbReference>
<dbReference type="FunFam" id="2.40.30.180:FF:000001">
    <property type="entry name" value="ubiquitin-like modifier-activating enzyme 1"/>
    <property type="match status" value="1"/>
</dbReference>
<accession>A0A9N8WRZ1</accession>
<reference evidence="11" key="1">
    <citation type="submission" date="2021-06" db="EMBL/GenBank/DDBJ databases">
        <authorList>
            <person name="Kallberg Y."/>
            <person name="Tangrot J."/>
            <person name="Rosling A."/>
        </authorList>
    </citation>
    <scope>NUCLEOTIDE SEQUENCE</scope>
    <source>
        <strain evidence="11">BR232B</strain>
    </source>
</reference>
<dbReference type="Gene3D" id="2.40.30.180">
    <property type="entry name" value="Ubiquitin-activating enzyme E1, FCCH domain"/>
    <property type="match status" value="1"/>
</dbReference>
<dbReference type="NCBIfam" id="TIGR01408">
    <property type="entry name" value="Ube1"/>
    <property type="match status" value="1"/>
</dbReference>
<dbReference type="Pfam" id="PF10585">
    <property type="entry name" value="UBA_E1_SCCH"/>
    <property type="match status" value="1"/>
</dbReference>
<feature type="domain" description="Ubiquitin-activating enzyme E1 C-terminal" evidence="10">
    <location>
        <begin position="908"/>
        <end position="1033"/>
    </location>
</feature>
<dbReference type="Pfam" id="PF16191">
    <property type="entry name" value="E1_4HB"/>
    <property type="match status" value="1"/>
</dbReference>
<dbReference type="FunFam" id="1.10.10.2660:FF:000001">
    <property type="entry name" value="Ubiquitin-activating enzyme E1 1"/>
    <property type="match status" value="1"/>
</dbReference>
<keyword evidence="6" id="KW-0547">Nucleotide-binding</keyword>
<name>A0A9N8WRZ1_9GLOM</name>
<dbReference type="OrthoDB" id="10252231at2759"/>
<dbReference type="InterPro" id="IPR042063">
    <property type="entry name" value="Ubi_acti_E1_SCCH"/>
</dbReference>
<dbReference type="EMBL" id="CAJVPI010000165">
    <property type="protein sequence ID" value="CAG8492782.1"/>
    <property type="molecule type" value="Genomic_DNA"/>
</dbReference>
<dbReference type="InterPro" id="IPR018075">
    <property type="entry name" value="UBQ-activ_enz_E1"/>
</dbReference>
<dbReference type="InterPro" id="IPR035985">
    <property type="entry name" value="Ubiquitin-activating_enz"/>
</dbReference>
<dbReference type="AlphaFoldDB" id="A0A9N8WRZ1"/>
<comment type="pathway">
    <text evidence="2">Protein modification; protein ubiquitination.</text>
</comment>
<dbReference type="Gene3D" id="3.40.50.720">
    <property type="entry name" value="NAD(P)-binding Rossmann-like Domain"/>
    <property type="match status" value="2"/>
</dbReference>
<evidence type="ECO:0000256" key="6">
    <source>
        <dbReference type="ARBA" id="ARBA00022741"/>
    </source>
</evidence>
<sequence>MSTASMDVDKTEPTIDEGLYSRQLYVLGHEAMKKMSTSNVLIVGMKGLGVEIAKNVVLAGVKSVTIYDPEPVRICDLSTQFFLREEDVGKPRAAVSAPRLAELNQYVPVSVIEGELTIDKLQSFQVVVLTEISLKKQLEINDFTHANGIKFIATDVRGLFGLVDHSACLYIYIEDWLPPNFVYHCRTTFNDFGSEFVVTDTTGENPLTGMVAAVSKEVEGVITCLDETRHGLEDGTYVTFSEIKGMVELNGCEPKKVKVLGPYTFAIDDTSNFGTYIDGGIFTEVKMPKTLNFKSLRESLEQPDFFITDYGKFDRPAQLHVGFQALHAFVELHGHLPRPHSEADADEVLRITKTINDKREDKTDIDDKLIKELAYGATGDLSPMVAILGGLVAQEVLKACSGKFHPIQQLMYFDSLESLPKSVELTEESCRPIGSRYDGQIAVFGKDFQNKIADFREFLVGAGAIGCEMLKNWAMMGLGTGPRGEIHVTDMDTIEKSNLNRQFLFRPNDVGNLKSDTATAAIERMNPGTKGKVIAHQDRVGVETENVYGDTFFENLDGVTNALDNVEARKYMDRRCVYFRKPLLESGTLGTKGNTQVVIPYLTESYSSSQDPPEKSYPSCTLRNFPNAIEHTIQWARDLFEGLFRIPAENVNIYLREPKFVEQSLSQGTRAKEILEGVRNYLVTARPLSFEECITWARFKFEEYYNNNIQQLLFNFPKDSVTSSGTLFWSGPKRAPDPLVFDCNNDAHLDFIITAANLHAFNYGLKGEIDREYFKSFLSMIEVPDFEPKSGVKIQVQENETIAPQAADEKELQDIINELPAPSSLAGFRLNAVEFEKDDDTNFHIDFIAAASNLRAMNYAITPADRHKTKFIAGKIIPAIATTTSLVTGLVCLELYKIIDGKQKLEDYRNGFINLALPFFGFSEPISMQKFKYHEVEWSLWDRFDVEGDLTLQEFLDYFKTMHELEVTMLSADVSMLYSFFMPKKKVEERKAMRMSQLVEQITKKPIPPHVRALTLEMCVNDRSGEDVEVPYVRLVIRK</sequence>
<dbReference type="Gene3D" id="1.10.10.2660">
    <property type="entry name" value="Ubiquitin-activating enzyme E1, SCCH domain"/>
    <property type="match status" value="1"/>
</dbReference>
<dbReference type="Gene3D" id="3.10.290.60">
    <property type="entry name" value="Ubiquitin-activating enzyme E1, UFD domain"/>
    <property type="match status" value="1"/>
</dbReference>
<evidence type="ECO:0000256" key="5">
    <source>
        <dbReference type="ARBA" id="ARBA00022598"/>
    </source>
</evidence>
<gene>
    <name evidence="11" type="ORF">PBRASI_LOCUS2196</name>
</gene>
<dbReference type="PANTHER" id="PTHR10953:SF4">
    <property type="entry name" value="UBIQUITIN-ACTIVATING ENZYME E1 C-TERMINAL DOMAIN-CONTAINING PROTEIN"/>
    <property type="match status" value="1"/>
</dbReference>
<dbReference type="GO" id="GO:0005524">
    <property type="term" value="F:ATP binding"/>
    <property type="evidence" value="ECO:0007669"/>
    <property type="project" value="UniProtKB-KW"/>
</dbReference>
<dbReference type="PANTHER" id="PTHR10953">
    <property type="entry name" value="UBIQUITIN-ACTIVATING ENZYME E1"/>
    <property type="match status" value="1"/>
</dbReference>
<dbReference type="Pfam" id="PF09358">
    <property type="entry name" value="E1_UFD"/>
    <property type="match status" value="1"/>
</dbReference>
<dbReference type="FunFam" id="3.10.290.60:FF:000002">
    <property type="entry name" value="Ubiquitin-like modifier-activating enzyme 1"/>
    <property type="match status" value="1"/>
</dbReference>
<dbReference type="FunFam" id="3.40.50.12550:FF:000001">
    <property type="entry name" value="Ubiquitin-activating enzyme E1 1"/>
    <property type="match status" value="1"/>
</dbReference>
<comment type="catalytic activity">
    <reaction evidence="1">
        <text>ATP + ubiquitin + [E1 ubiquitin-activating enzyme]-L-cysteine = AMP + diphosphate + S-ubiquitinyl-[E1 ubiquitin-activating enzyme]-L-cysteine.</text>
        <dbReference type="EC" id="6.2.1.45"/>
    </reaction>
</comment>
<dbReference type="GO" id="GO:0006974">
    <property type="term" value="P:DNA damage response"/>
    <property type="evidence" value="ECO:0007669"/>
    <property type="project" value="TreeGrafter"/>
</dbReference>
<evidence type="ECO:0000256" key="4">
    <source>
        <dbReference type="ARBA" id="ARBA00012990"/>
    </source>
</evidence>
<evidence type="ECO:0000256" key="2">
    <source>
        <dbReference type="ARBA" id="ARBA00004906"/>
    </source>
</evidence>
<evidence type="ECO:0000256" key="8">
    <source>
        <dbReference type="ARBA" id="ARBA00022840"/>
    </source>
</evidence>
<dbReference type="InterPro" id="IPR032420">
    <property type="entry name" value="E1_4HB"/>
</dbReference>
<dbReference type="InterPro" id="IPR032418">
    <property type="entry name" value="E1_FCCH"/>
</dbReference>
<dbReference type="Gene3D" id="3.40.50.12550">
    <property type="entry name" value="Ubiquitin-activating enzyme E1, inactive adenylation domain, subdomain 2"/>
    <property type="match status" value="1"/>
</dbReference>
<dbReference type="SUPFAM" id="SSF69572">
    <property type="entry name" value="Activating enzymes of the ubiquitin-like proteins"/>
    <property type="match status" value="2"/>
</dbReference>
<dbReference type="GO" id="GO:0005737">
    <property type="term" value="C:cytoplasm"/>
    <property type="evidence" value="ECO:0007669"/>
    <property type="project" value="TreeGrafter"/>
</dbReference>
<dbReference type="InterPro" id="IPR042302">
    <property type="entry name" value="E1_FCCH_sf"/>
</dbReference>
<protein>
    <recommendedName>
        <fullName evidence="9">Ubiquitin-activating enzyme E1 1</fullName>
        <ecNumber evidence="4">6.2.1.45</ecNumber>
    </recommendedName>
</protein>
<evidence type="ECO:0000256" key="1">
    <source>
        <dbReference type="ARBA" id="ARBA00000488"/>
    </source>
</evidence>
<dbReference type="InterPro" id="IPR038252">
    <property type="entry name" value="UBA_E1_C_sf"/>
</dbReference>
<dbReference type="InterPro" id="IPR000011">
    <property type="entry name" value="UBQ/SUMO-activ_enz_E1-like"/>
</dbReference>
<keyword evidence="12" id="KW-1185">Reference proteome</keyword>
<dbReference type="Proteomes" id="UP000789739">
    <property type="component" value="Unassembled WGS sequence"/>
</dbReference>
<keyword evidence="5" id="KW-0436">Ligase</keyword>
<dbReference type="Pfam" id="PF00899">
    <property type="entry name" value="ThiF"/>
    <property type="match status" value="1"/>
</dbReference>
<dbReference type="PRINTS" id="PR01849">
    <property type="entry name" value="UBIQUITINACT"/>
</dbReference>
<keyword evidence="7" id="KW-0833">Ubl conjugation pathway</keyword>
<proteinExistence type="inferred from homology"/>
<evidence type="ECO:0000256" key="3">
    <source>
        <dbReference type="ARBA" id="ARBA00005673"/>
    </source>
</evidence>
<dbReference type="GO" id="GO:0006511">
    <property type="term" value="P:ubiquitin-dependent protein catabolic process"/>
    <property type="evidence" value="ECO:0007669"/>
    <property type="project" value="TreeGrafter"/>
</dbReference>
<dbReference type="InterPro" id="IPR045886">
    <property type="entry name" value="ThiF/MoeB/HesA"/>
</dbReference>
<dbReference type="EC" id="6.2.1.45" evidence="4"/>
<dbReference type="InterPro" id="IPR019572">
    <property type="entry name" value="UBA_E1_SCCH"/>
</dbReference>
<comment type="similarity">
    <text evidence="3">Belongs to the ubiquitin-activating E1 family.</text>
</comment>
<dbReference type="CDD" id="cd01490">
    <property type="entry name" value="Ube1_repeat2"/>
    <property type="match status" value="1"/>
</dbReference>
<keyword evidence="8" id="KW-0067">ATP-binding</keyword>
<evidence type="ECO:0000256" key="7">
    <source>
        <dbReference type="ARBA" id="ARBA00022786"/>
    </source>
</evidence>
<evidence type="ECO:0000313" key="12">
    <source>
        <dbReference type="Proteomes" id="UP000789739"/>
    </source>
</evidence>
<evidence type="ECO:0000313" key="11">
    <source>
        <dbReference type="EMBL" id="CAG8492782.1"/>
    </source>
</evidence>
<dbReference type="GO" id="GO:0005634">
    <property type="term" value="C:nucleus"/>
    <property type="evidence" value="ECO:0007669"/>
    <property type="project" value="TreeGrafter"/>
</dbReference>
<dbReference type="PROSITE" id="PS00536">
    <property type="entry name" value="UBIQUITIN_ACTIVAT_1"/>
    <property type="match status" value="1"/>
</dbReference>
<dbReference type="InterPro" id="IPR000594">
    <property type="entry name" value="ThiF_NAD_FAD-bd"/>
</dbReference>
<organism evidence="11 12">
    <name type="scientific">Paraglomus brasilianum</name>
    <dbReference type="NCBI Taxonomy" id="144538"/>
    <lineage>
        <taxon>Eukaryota</taxon>
        <taxon>Fungi</taxon>
        <taxon>Fungi incertae sedis</taxon>
        <taxon>Mucoromycota</taxon>
        <taxon>Glomeromycotina</taxon>
        <taxon>Glomeromycetes</taxon>
        <taxon>Paraglomerales</taxon>
        <taxon>Paraglomeraceae</taxon>
        <taxon>Paraglomus</taxon>
    </lineage>
</organism>
<dbReference type="FunFam" id="3.40.50.720:FF:000015">
    <property type="entry name" value="Ubiquitin-activating enzyme E1 1"/>
    <property type="match status" value="1"/>
</dbReference>
<dbReference type="SMART" id="SM00985">
    <property type="entry name" value="UBA_e1_C"/>
    <property type="match status" value="1"/>
</dbReference>
<dbReference type="InterPro" id="IPR018965">
    <property type="entry name" value="Ub-activating_enz_E1_C"/>
</dbReference>